<comment type="caution">
    <text evidence="7">The sequence shown here is derived from an EMBL/GenBank/DDBJ whole genome shotgun (WGS) entry which is preliminary data.</text>
</comment>
<dbReference type="InterPro" id="IPR001128">
    <property type="entry name" value="Cyt_P450"/>
</dbReference>
<evidence type="ECO:0000256" key="4">
    <source>
        <dbReference type="ARBA" id="ARBA00023002"/>
    </source>
</evidence>
<evidence type="ECO:0000256" key="6">
    <source>
        <dbReference type="ARBA" id="ARBA00023033"/>
    </source>
</evidence>
<dbReference type="SUPFAM" id="SSF48264">
    <property type="entry name" value="Cytochrome P450"/>
    <property type="match status" value="1"/>
</dbReference>
<dbReference type="EMBL" id="JANBQD010000121">
    <property type="protein sequence ID" value="KAJ1987631.1"/>
    <property type="molecule type" value="Genomic_DNA"/>
</dbReference>
<evidence type="ECO:0000313" key="8">
    <source>
        <dbReference type="Proteomes" id="UP001151295"/>
    </source>
</evidence>
<protein>
    <recommendedName>
        <fullName evidence="9">Cytochrome P450</fullName>
    </recommendedName>
</protein>
<keyword evidence="6" id="KW-0503">Monooxygenase</keyword>
<gene>
    <name evidence="7" type="ORF">EDC05_005725</name>
</gene>
<evidence type="ECO:0000256" key="1">
    <source>
        <dbReference type="ARBA" id="ARBA00010617"/>
    </source>
</evidence>
<dbReference type="PANTHER" id="PTHR24291">
    <property type="entry name" value="CYTOCHROME P450 FAMILY 4"/>
    <property type="match status" value="1"/>
</dbReference>
<keyword evidence="2" id="KW-0349">Heme</keyword>
<sequence length="377" mass="41187">MSTIVSATPKVIDSAVNLQFIDALKPSGSQNMKRFIIKQNRSMRGGCAVDGNNTSARDWRGGGWHGGGGGWHGGGGGWHGGGGGWHGGGGGWHGGGGGWHGGRWYKWAKLSGLGLGVSGLRWNLYGFLEFNHKVHGNLFVIGPNAVATANLEDCKLVLSTHSFTKADMYQVFAVITDTIIPTKSVELAKTRRKQLAPTLANSHIRQMEHTILDYGFKSIKQKWDTLLASSSTKETAVNYMEHLFLCAFDILGMYGFGQQFNALKEEKTEMIYRFGECRKIVAARAIFGPLISYFPFSLYTRKASKSVNNFIAFANNVIGNRRAMVKGGKAERPKDLLQNYMDTESPESTIKITPTQITVEPIVLYIGGVDTASETLV</sequence>
<evidence type="ECO:0008006" key="9">
    <source>
        <dbReference type="Google" id="ProtNLM"/>
    </source>
</evidence>
<name>A0ABQ8PEQ9_9FUNG</name>
<evidence type="ECO:0000313" key="7">
    <source>
        <dbReference type="EMBL" id="KAJ1987631.1"/>
    </source>
</evidence>
<dbReference type="InterPro" id="IPR050196">
    <property type="entry name" value="Cytochrome_P450_Monoox"/>
</dbReference>
<evidence type="ECO:0000256" key="2">
    <source>
        <dbReference type="ARBA" id="ARBA00022617"/>
    </source>
</evidence>
<keyword evidence="8" id="KW-1185">Reference proteome</keyword>
<reference evidence="7" key="1">
    <citation type="submission" date="2022-07" db="EMBL/GenBank/DDBJ databases">
        <title>Phylogenomic reconstructions and comparative analyses of Kickxellomycotina fungi.</title>
        <authorList>
            <person name="Reynolds N.K."/>
            <person name="Stajich J.E."/>
            <person name="Barry K."/>
            <person name="Grigoriev I.V."/>
            <person name="Crous P."/>
            <person name="Smith M.E."/>
        </authorList>
    </citation>
    <scope>NUCLEOTIDE SEQUENCE</scope>
    <source>
        <strain evidence="7">BCRC 34882</strain>
    </source>
</reference>
<dbReference type="InterPro" id="IPR036396">
    <property type="entry name" value="Cyt_P450_sf"/>
</dbReference>
<dbReference type="Gene3D" id="1.10.630.10">
    <property type="entry name" value="Cytochrome P450"/>
    <property type="match status" value="1"/>
</dbReference>
<proteinExistence type="inferred from homology"/>
<keyword evidence="4" id="KW-0560">Oxidoreductase</keyword>
<accession>A0ABQ8PEQ9</accession>
<keyword evidence="5" id="KW-0408">Iron</keyword>
<comment type="similarity">
    <text evidence="1">Belongs to the cytochrome P450 family.</text>
</comment>
<keyword evidence="3" id="KW-0479">Metal-binding</keyword>
<evidence type="ECO:0000256" key="5">
    <source>
        <dbReference type="ARBA" id="ARBA00023004"/>
    </source>
</evidence>
<dbReference type="Proteomes" id="UP001151295">
    <property type="component" value="Unassembled WGS sequence"/>
</dbReference>
<evidence type="ECO:0000256" key="3">
    <source>
        <dbReference type="ARBA" id="ARBA00022723"/>
    </source>
</evidence>
<dbReference type="Pfam" id="PF00067">
    <property type="entry name" value="p450"/>
    <property type="match status" value="1"/>
</dbReference>
<dbReference type="PANTHER" id="PTHR24291:SF50">
    <property type="entry name" value="BIFUNCTIONAL ALBAFLAVENONE MONOOXYGENASE_TERPENE SYNTHASE"/>
    <property type="match status" value="1"/>
</dbReference>
<organism evidence="7 8">
    <name type="scientific">Coemansia umbellata</name>
    <dbReference type="NCBI Taxonomy" id="1424467"/>
    <lineage>
        <taxon>Eukaryota</taxon>
        <taxon>Fungi</taxon>
        <taxon>Fungi incertae sedis</taxon>
        <taxon>Zoopagomycota</taxon>
        <taxon>Kickxellomycotina</taxon>
        <taxon>Kickxellomycetes</taxon>
        <taxon>Kickxellales</taxon>
        <taxon>Kickxellaceae</taxon>
        <taxon>Coemansia</taxon>
    </lineage>
</organism>